<name>A0ABD1EAV3_HYPHA</name>
<evidence type="ECO:0000313" key="2">
    <source>
        <dbReference type="Proteomes" id="UP001566132"/>
    </source>
</evidence>
<accession>A0ABD1EAV3</accession>
<reference evidence="1 2" key="1">
    <citation type="submission" date="2024-05" db="EMBL/GenBank/DDBJ databases">
        <title>Genetic variation in Jamaican populations of the coffee berry borer (Hypothenemus hampei).</title>
        <authorList>
            <person name="Errbii M."/>
            <person name="Myrie A."/>
        </authorList>
    </citation>
    <scope>NUCLEOTIDE SEQUENCE [LARGE SCALE GENOMIC DNA]</scope>
    <source>
        <strain evidence="1">JA-Hopewell-2020-01-JO</strain>
        <tissue evidence="1">Whole body</tissue>
    </source>
</reference>
<dbReference type="Proteomes" id="UP001566132">
    <property type="component" value="Unassembled WGS sequence"/>
</dbReference>
<proteinExistence type="predicted"/>
<feature type="non-terminal residue" evidence="1">
    <location>
        <position position="1"/>
    </location>
</feature>
<evidence type="ECO:0000313" key="1">
    <source>
        <dbReference type="EMBL" id="KAL1491796.1"/>
    </source>
</evidence>
<feature type="non-terminal residue" evidence="1">
    <location>
        <position position="59"/>
    </location>
</feature>
<keyword evidence="2" id="KW-1185">Reference proteome</keyword>
<dbReference type="EMBL" id="JBDJPC010000009">
    <property type="protein sequence ID" value="KAL1491796.1"/>
    <property type="molecule type" value="Genomic_DNA"/>
</dbReference>
<gene>
    <name evidence="1" type="ORF">ABEB36_012340</name>
</gene>
<organism evidence="1 2">
    <name type="scientific">Hypothenemus hampei</name>
    <name type="common">Coffee berry borer</name>
    <dbReference type="NCBI Taxonomy" id="57062"/>
    <lineage>
        <taxon>Eukaryota</taxon>
        <taxon>Metazoa</taxon>
        <taxon>Ecdysozoa</taxon>
        <taxon>Arthropoda</taxon>
        <taxon>Hexapoda</taxon>
        <taxon>Insecta</taxon>
        <taxon>Pterygota</taxon>
        <taxon>Neoptera</taxon>
        <taxon>Endopterygota</taxon>
        <taxon>Coleoptera</taxon>
        <taxon>Polyphaga</taxon>
        <taxon>Cucujiformia</taxon>
        <taxon>Curculionidae</taxon>
        <taxon>Scolytinae</taxon>
        <taxon>Hypothenemus</taxon>
    </lineage>
</organism>
<comment type="caution">
    <text evidence="1">The sequence shown here is derived from an EMBL/GenBank/DDBJ whole genome shotgun (WGS) entry which is preliminary data.</text>
</comment>
<sequence length="59" mass="6739">DPSESRIERSEKALIIETANQGCLLDLLLMPGKLLLLIYTYRGSKHYQICCTAFVRHCI</sequence>
<dbReference type="AlphaFoldDB" id="A0ABD1EAV3"/>
<protein>
    <submittedName>
        <fullName evidence="1">Uncharacterized protein</fullName>
    </submittedName>
</protein>